<sequence length="433" mass="47107">MTVNRCSFLIVCLACLTFISLGLHNEARVLHAHDFKQPYASARCLLFGCDPYSEAETAAQFVAAGGNLQQDPKVFAPDSALYPPSSLAVLAPIAILPYPVAHFLWLLLCGVSFSLAALLISDLCRPYRSFPVVLLLAVFVATSAILIMLGQVSGIVISLAIIGLWCFLRERCAWLGILCLALSLTLKPHVAGLLVCYLLIAGKQYRAKFWRVVLVTALLSCIGIIWAATQPASRNWLPELQANLAGNTSSGNVGDPTPANPEAFNIASLQSVTGEFFHPHQAAFAAYLITTILLGVWLYATWRIPASESKHLLALAGLAAISILPIYHRQYDTRLLLLAFPAVAMLWQQRRVWGTAGLALMTLATLMTSHSYLHLLETRVVHLAAGKGALVTILLMRPLPVLCLVLAIFFVAALMRVSLDNETKAVELEEIRA</sequence>
<name>A0A7G8BG07_9BACT</name>
<evidence type="ECO:0000256" key="6">
    <source>
        <dbReference type="ARBA" id="ARBA00023136"/>
    </source>
</evidence>
<evidence type="ECO:0000256" key="8">
    <source>
        <dbReference type="SAM" id="Phobius"/>
    </source>
</evidence>
<comment type="similarity">
    <text evidence="7">Belongs to the glycosyltransferase 87 family.</text>
</comment>
<dbReference type="Proteomes" id="UP000515312">
    <property type="component" value="Chromosome"/>
</dbReference>
<feature type="transmembrane region" description="Helical" evidence="8">
    <location>
        <begin position="174"/>
        <end position="200"/>
    </location>
</feature>
<evidence type="ECO:0000256" key="7">
    <source>
        <dbReference type="ARBA" id="ARBA00024033"/>
    </source>
</evidence>
<proteinExistence type="inferred from homology"/>
<dbReference type="GO" id="GO:0005886">
    <property type="term" value="C:plasma membrane"/>
    <property type="evidence" value="ECO:0007669"/>
    <property type="project" value="UniProtKB-SubCell"/>
</dbReference>
<evidence type="ECO:0000256" key="9">
    <source>
        <dbReference type="SAM" id="SignalP"/>
    </source>
</evidence>
<dbReference type="EMBL" id="CP060394">
    <property type="protein sequence ID" value="QNI31477.1"/>
    <property type="molecule type" value="Genomic_DNA"/>
</dbReference>
<protein>
    <submittedName>
        <fullName evidence="10">DUF2029 domain-containing protein</fullName>
    </submittedName>
</protein>
<dbReference type="Pfam" id="PF09594">
    <property type="entry name" value="GT87"/>
    <property type="match status" value="1"/>
</dbReference>
<evidence type="ECO:0000256" key="3">
    <source>
        <dbReference type="ARBA" id="ARBA00022679"/>
    </source>
</evidence>
<keyword evidence="9" id="KW-0732">Signal</keyword>
<reference evidence="10 11" key="1">
    <citation type="submission" date="2020-08" db="EMBL/GenBank/DDBJ databases">
        <title>Edaphobacter telluris sp. nov. and Acidobacterium dinghuensis sp. nov., two acidobacteria isolated from forest soil.</title>
        <authorList>
            <person name="Fu J."/>
            <person name="Qiu L."/>
        </authorList>
    </citation>
    <scope>NUCLEOTIDE SEQUENCE [LARGE SCALE GENOMIC DNA]</scope>
    <source>
        <strain evidence="10">4Y35</strain>
    </source>
</reference>
<keyword evidence="5 8" id="KW-1133">Transmembrane helix</keyword>
<feature type="transmembrane region" description="Helical" evidence="8">
    <location>
        <begin position="394"/>
        <end position="415"/>
    </location>
</feature>
<organism evidence="10 11">
    <name type="scientific">Alloacidobacterium dinghuense</name>
    <dbReference type="NCBI Taxonomy" id="2763107"/>
    <lineage>
        <taxon>Bacteria</taxon>
        <taxon>Pseudomonadati</taxon>
        <taxon>Acidobacteriota</taxon>
        <taxon>Terriglobia</taxon>
        <taxon>Terriglobales</taxon>
        <taxon>Acidobacteriaceae</taxon>
        <taxon>Alloacidobacterium</taxon>
    </lineage>
</organism>
<comment type="subcellular location">
    <subcellularLocation>
        <location evidence="1">Cell membrane</location>
        <topology evidence="1">Multi-pass membrane protein</topology>
    </subcellularLocation>
</comment>
<keyword evidence="4 8" id="KW-0812">Transmembrane</keyword>
<evidence type="ECO:0000256" key="1">
    <source>
        <dbReference type="ARBA" id="ARBA00004651"/>
    </source>
</evidence>
<feature type="chain" id="PRO_5028897991" evidence="9">
    <location>
        <begin position="28"/>
        <end position="433"/>
    </location>
</feature>
<keyword evidence="3" id="KW-0808">Transferase</keyword>
<keyword evidence="11" id="KW-1185">Reference proteome</keyword>
<feature type="transmembrane region" description="Helical" evidence="8">
    <location>
        <begin position="282"/>
        <end position="300"/>
    </location>
</feature>
<evidence type="ECO:0000256" key="2">
    <source>
        <dbReference type="ARBA" id="ARBA00022475"/>
    </source>
</evidence>
<evidence type="ECO:0000313" key="10">
    <source>
        <dbReference type="EMBL" id="QNI31477.1"/>
    </source>
</evidence>
<evidence type="ECO:0000313" key="11">
    <source>
        <dbReference type="Proteomes" id="UP000515312"/>
    </source>
</evidence>
<gene>
    <name evidence="10" type="ORF">H7849_20735</name>
</gene>
<evidence type="ECO:0000256" key="5">
    <source>
        <dbReference type="ARBA" id="ARBA00022989"/>
    </source>
</evidence>
<feature type="transmembrane region" description="Helical" evidence="8">
    <location>
        <begin position="351"/>
        <end position="373"/>
    </location>
</feature>
<dbReference type="RefSeq" id="WP_186742134.1">
    <property type="nucleotide sequence ID" value="NZ_CP060394.1"/>
</dbReference>
<dbReference type="KEGG" id="adin:H7849_20735"/>
<dbReference type="GO" id="GO:0016758">
    <property type="term" value="F:hexosyltransferase activity"/>
    <property type="evidence" value="ECO:0007669"/>
    <property type="project" value="InterPro"/>
</dbReference>
<keyword evidence="6 8" id="KW-0472">Membrane</keyword>
<accession>A0A7G8BG07</accession>
<keyword evidence="2" id="KW-1003">Cell membrane</keyword>
<dbReference type="InterPro" id="IPR018584">
    <property type="entry name" value="GT87"/>
</dbReference>
<feature type="transmembrane region" description="Helical" evidence="8">
    <location>
        <begin position="212"/>
        <end position="229"/>
    </location>
</feature>
<feature type="transmembrane region" description="Helical" evidence="8">
    <location>
        <begin position="132"/>
        <end position="162"/>
    </location>
</feature>
<feature type="transmembrane region" description="Helical" evidence="8">
    <location>
        <begin position="312"/>
        <end position="331"/>
    </location>
</feature>
<feature type="signal peptide" evidence="9">
    <location>
        <begin position="1"/>
        <end position="27"/>
    </location>
</feature>
<evidence type="ECO:0000256" key="4">
    <source>
        <dbReference type="ARBA" id="ARBA00022692"/>
    </source>
</evidence>
<feature type="transmembrane region" description="Helical" evidence="8">
    <location>
        <begin position="100"/>
        <end position="120"/>
    </location>
</feature>
<dbReference type="AlphaFoldDB" id="A0A7G8BG07"/>